<dbReference type="EMBL" id="CP114040">
    <property type="protein sequence ID" value="WAS96621.1"/>
    <property type="molecule type" value="Genomic_DNA"/>
</dbReference>
<gene>
    <name evidence="1" type="ORF">O0S08_10735</name>
</gene>
<keyword evidence="2" id="KW-1185">Reference proteome</keyword>
<evidence type="ECO:0000313" key="1">
    <source>
        <dbReference type="EMBL" id="WAS96621.1"/>
    </source>
</evidence>
<dbReference type="Pfam" id="PF19549">
    <property type="entry name" value="DUF6072"/>
    <property type="match status" value="1"/>
</dbReference>
<proteinExistence type="predicted"/>
<protein>
    <submittedName>
        <fullName evidence="1">Uncharacterized protein</fullName>
    </submittedName>
</protein>
<dbReference type="InterPro" id="IPR045718">
    <property type="entry name" value="DUF6072"/>
</dbReference>
<organism evidence="1 2">
    <name type="scientific">Nannocystis punicea</name>
    <dbReference type="NCBI Taxonomy" id="2995304"/>
    <lineage>
        <taxon>Bacteria</taxon>
        <taxon>Pseudomonadati</taxon>
        <taxon>Myxococcota</taxon>
        <taxon>Polyangia</taxon>
        <taxon>Nannocystales</taxon>
        <taxon>Nannocystaceae</taxon>
        <taxon>Nannocystis</taxon>
    </lineage>
</organism>
<sequence length="95" mass="9868">METPKNPMIDNAIKLLGEAFLPGASLLMDGKIVEGSAHLIAGTWAKAAVGPVGLALVIANSYSESVTGKNLLKHLSKVAQDVQAGPTRQEGHGHE</sequence>
<reference evidence="1" key="1">
    <citation type="submission" date="2022-11" db="EMBL/GenBank/DDBJ databases">
        <title>Minimal conservation of predation-associated metabolite biosynthetic gene clusters underscores biosynthetic potential of Myxococcota including descriptions for ten novel species: Archangium lansinium sp. nov., Myxococcus landrumus sp. nov., Nannocystis bai.</title>
        <authorList>
            <person name="Ahearne A."/>
            <person name="Stevens C."/>
            <person name="Dowd S."/>
        </authorList>
    </citation>
    <scope>NUCLEOTIDE SEQUENCE</scope>
    <source>
        <strain evidence="1">Fl3</strain>
    </source>
</reference>
<accession>A0ABY7HBG9</accession>
<name>A0ABY7HBG9_9BACT</name>
<evidence type="ECO:0000313" key="2">
    <source>
        <dbReference type="Proteomes" id="UP001164459"/>
    </source>
</evidence>
<dbReference type="Proteomes" id="UP001164459">
    <property type="component" value="Chromosome"/>
</dbReference>
<dbReference type="RefSeq" id="WP_269038987.1">
    <property type="nucleotide sequence ID" value="NZ_CP114040.1"/>
</dbReference>